<dbReference type="InParanoid" id="A0A1B4XF15"/>
<dbReference type="SMART" id="SM00487">
    <property type="entry name" value="DEXDc"/>
    <property type="match status" value="1"/>
</dbReference>
<dbReference type="CDD" id="cd18793">
    <property type="entry name" value="SF2_C_SNF"/>
    <property type="match status" value="1"/>
</dbReference>
<dbReference type="InterPro" id="IPR041650">
    <property type="entry name" value="HEPN_Swt1"/>
</dbReference>
<keyword evidence="6" id="KW-1185">Reference proteome</keyword>
<keyword evidence="2 5" id="KW-0067">ATP-binding</keyword>
<dbReference type="GO" id="GO:0005524">
    <property type="term" value="F:ATP binding"/>
    <property type="evidence" value="ECO:0007669"/>
    <property type="project" value="InterPro"/>
</dbReference>
<evidence type="ECO:0000256" key="2">
    <source>
        <dbReference type="ARBA" id="ARBA00022806"/>
    </source>
</evidence>
<dbReference type="FunCoup" id="A0A1B4XF15">
    <property type="interactions" value="131"/>
</dbReference>
<dbReference type="OrthoDB" id="9814088at2"/>
<protein>
    <submittedName>
        <fullName evidence="5">Helicase</fullName>
    </submittedName>
</protein>
<organism evidence="5 6">
    <name type="scientific">Sulfuricaulis limicola</name>
    <dbReference type="NCBI Taxonomy" id="1620215"/>
    <lineage>
        <taxon>Bacteria</taxon>
        <taxon>Pseudomonadati</taxon>
        <taxon>Pseudomonadota</taxon>
        <taxon>Gammaproteobacteria</taxon>
        <taxon>Acidiferrobacterales</taxon>
        <taxon>Acidiferrobacteraceae</taxon>
        <taxon>Sulfuricaulis</taxon>
    </lineage>
</organism>
<dbReference type="InterPro" id="IPR027417">
    <property type="entry name" value="P-loop_NTPase"/>
</dbReference>
<dbReference type="AlphaFoldDB" id="A0A1B4XF15"/>
<dbReference type="GO" id="GO:0016787">
    <property type="term" value="F:hydrolase activity"/>
    <property type="evidence" value="ECO:0007669"/>
    <property type="project" value="UniProtKB-KW"/>
</dbReference>
<dbReference type="InterPro" id="IPR049730">
    <property type="entry name" value="SNF2/RAD54-like_C"/>
</dbReference>
<evidence type="ECO:0000256" key="1">
    <source>
        <dbReference type="ARBA" id="ARBA00022801"/>
    </source>
</evidence>
<reference evidence="5 6" key="1">
    <citation type="submission" date="2015-05" db="EMBL/GenBank/DDBJ databases">
        <title>Complete genome sequence of a sulfur-oxidizing gammaproteobacterium strain HA5.</title>
        <authorList>
            <person name="Miura A."/>
            <person name="Kojima H."/>
            <person name="Fukui M."/>
        </authorList>
    </citation>
    <scope>NUCLEOTIDE SEQUENCE [LARGE SCALE GENOMIC DNA]</scope>
    <source>
        <strain evidence="5 6">HA5</strain>
    </source>
</reference>
<name>A0A1B4XF15_9GAMM</name>
<accession>A0A1B4XF15</accession>
<keyword evidence="1" id="KW-0378">Hydrolase</keyword>
<dbReference type="Pfam" id="PF00176">
    <property type="entry name" value="SNF2-rel_dom"/>
    <property type="match status" value="1"/>
</dbReference>
<feature type="domain" description="Helicase ATP-binding" evidence="3">
    <location>
        <begin position="286"/>
        <end position="470"/>
    </location>
</feature>
<dbReference type="PANTHER" id="PTHR45766:SF6">
    <property type="entry name" value="SWI_SNF-RELATED MATRIX-ASSOCIATED ACTIN-DEPENDENT REGULATOR OF CHROMATIN SUBFAMILY A-LIKE PROTEIN 1"/>
    <property type="match status" value="1"/>
</dbReference>
<keyword evidence="2 5" id="KW-0347">Helicase</keyword>
<dbReference type="Proteomes" id="UP000243180">
    <property type="component" value="Chromosome"/>
</dbReference>
<dbReference type="InterPro" id="IPR000330">
    <property type="entry name" value="SNF2_N"/>
</dbReference>
<evidence type="ECO:0000259" key="4">
    <source>
        <dbReference type="PROSITE" id="PS51194"/>
    </source>
</evidence>
<dbReference type="SMART" id="SM00490">
    <property type="entry name" value="HELICc"/>
    <property type="match status" value="1"/>
</dbReference>
<dbReference type="InterPro" id="IPR001650">
    <property type="entry name" value="Helicase_C-like"/>
</dbReference>
<dbReference type="RefSeq" id="WP_096360254.1">
    <property type="nucleotide sequence ID" value="NZ_AP014879.1"/>
</dbReference>
<dbReference type="PROSITE" id="PS51194">
    <property type="entry name" value="HELICASE_CTER"/>
    <property type="match status" value="1"/>
</dbReference>
<sequence length="1200" mass="134806">MNDLIRIATVELARFLSTKLPTLSPDWWQKSVVGRLSFQQQRMVQERGYATLQQLDFAALLRVLDQNWYELSNVIRVPREGRTWVKELQTVRNKWAHLSAEAMPASEAYRDADTLGRLLAMIGSDPASINAVESAKTAAVTAMAGRGGPSSQGMSLDSNAAVLGTAETKPNEPEARVTAAPASLFKMGDLVALRSNPATVMPVIEVLPGGAECRYRVFHNNAKATYYERQLQAPAVAVDERRILTAHELHARLTSLQILSPSSANLFSLRSGRVQFVPYQYRPVLKLIRADRPRLLIADEVGVGKTIEAGLIIKELRARTDISSVLIICPKALVAERKWLVEMKRFDEHFTALDGPLLRHCLHETNLEGEWPEQYAKAILPFSLFDSDLLFGRSGRGGRKDEGLLSLDPPPKFDLVIVDEAHHIRNAETFLHQGVRYFCDNAQAVLLLTATPVQLGSDDLYTLLNVLRPDLIIDHASFEQMAEPNRSINMAIQHCRAAQKGWQREARTCLDEVAQTEWGRLFIRESPAFQSIHDRLQEDGLGDTDRVGLTRAIEELYTFSPLINRTRRRDIGEFTTRKPETVTVEFTGEQKRLHDGLLDVVARILAFCHGQQNVKFMMTTIRRQAASCLYGLAPLLQDMLTGKLDRLELMEASDGDEDIDLGFIDQVRADINALLEQARNLDPYDPKVAAFTKVLLDKNKLTNNKVLVFSTFRHTLAYLAAHTQRTGLRYGLIHGDVPDEERTNLRRRFALPREDADGLDVLLSSEVGCEGLDFQFCDLLINYDLPWNPMRIEQRIGRIDRYGQKSETVAIVNFVTPGTVDADIYERCLWRIGVFQHAVGGSEEILGEITQELHDIAESFNLTPDERERRLTQLADNGIRQIREEQELESKQAELFGLNIPGQYWRQEIEAAETYWLSSAAMHRCVSTYLSLRLGSDIEQLLGEKPLKTLRLSQDARNKLLDDYRRLPRSIELIARDWEKWLKGAQPTMAVTFDQTTAAENPKAAHLSVVHPLVRQAAHYLELDEPTYVSLSVEDADLPPGEHRFALYRWTKHGVKPDEALVAVAADPAVEAALLKILQSATETGNAALPEAVECDALDVRHHGKWTEAQANHIAENQQLVEQRIQSLTVSHGARCKAIEDQIARATNDKIRLMKESELVRANADFARRLEQIHKAANSADILAAPVVFGTIAIMSGEAK</sequence>
<evidence type="ECO:0000259" key="3">
    <source>
        <dbReference type="PROSITE" id="PS51192"/>
    </source>
</evidence>
<dbReference type="Pfam" id="PF18731">
    <property type="entry name" value="HEPN_Swt1"/>
    <property type="match status" value="1"/>
</dbReference>
<dbReference type="InterPro" id="IPR014001">
    <property type="entry name" value="Helicase_ATP-bd"/>
</dbReference>
<dbReference type="Gene3D" id="3.40.50.300">
    <property type="entry name" value="P-loop containing nucleotide triphosphate hydrolases"/>
    <property type="match status" value="1"/>
</dbReference>
<dbReference type="SUPFAM" id="SSF52540">
    <property type="entry name" value="P-loop containing nucleoside triphosphate hydrolases"/>
    <property type="match status" value="2"/>
</dbReference>
<dbReference type="KEGG" id="slim:SCL_1075"/>
<proteinExistence type="predicted"/>
<dbReference type="GO" id="GO:0004386">
    <property type="term" value="F:helicase activity"/>
    <property type="evidence" value="ECO:0007669"/>
    <property type="project" value="UniProtKB-KW"/>
</dbReference>
<evidence type="ECO:0000313" key="5">
    <source>
        <dbReference type="EMBL" id="BAV33389.1"/>
    </source>
</evidence>
<dbReference type="EMBL" id="AP014879">
    <property type="protein sequence ID" value="BAV33389.1"/>
    <property type="molecule type" value="Genomic_DNA"/>
</dbReference>
<keyword evidence="2 5" id="KW-0547">Nucleotide-binding</keyword>
<dbReference type="PANTHER" id="PTHR45766">
    <property type="entry name" value="DNA ANNEALING HELICASE AND ENDONUCLEASE ZRANB3 FAMILY MEMBER"/>
    <property type="match status" value="1"/>
</dbReference>
<dbReference type="Pfam" id="PF00271">
    <property type="entry name" value="Helicase_C"/>
    <property type="match status" value="1"/>
</dbReference>
<dbReference type="InterPro" id="IPR038718">
    <property type="entry name" value="SNF2-like_sf"/>
</dbReference>
<dbReference type="Gene3D" id="3.40.50.10810">
    <property type="entry name" value="Tandem AAA-ATPase domain"/>
    <property type="match status" value="1"/>
</dbReference>
<evidence type="ECO:0000313" key="6">
    <source>
        <dbReference type="Proteomes" id="UP000243180"/>
    </source>
</evidence>
<dbReference type="PROSITE" id="PS51192">
    <property type="entry name" value="HELICASE_ATP_BIND_1"/>
    <property type="match status" value="1"/>
</dbReference>
<feature type="domain" description="Helicase C-terminal" evidence="4">
    <location>
        <begin position="687"/>
        <end position="875"/>
    </location>
</feature>
<gene>
    <name evidence="5" type="ORF">SCL_1075</name>
</gene>